<dbReference type="AlphaFoldDB" id="A0A0G1TEP3"/>
<organism evidence="1 2">
    <name type="scientific">Berkelbacteria bacterium GW2011_GWA2_46_7</name>
    <dbReference type="NCBI Taxonomy" id="1618335"/>
    <lineage>
        <taxon>Bacteria</taxon>
        <taxon>Candidatus Berkelbacteria</taxon>
    </lineage>
</organism>
<name>A0A0G1TEP3_9BACT</name>
<dbReference type="Proteomes" id="UP000034487">
    <property type="component" value="Unassembled WGS sequence"/>
</dbReference>
<reference evidence="1 2" key="1">
    <citation type="journal article" date="2015" name="Nature">
        <title>rRNA introns, odd ribosomes, and small enigmatic genomes across a large radiation of phyla.</title>
        <authorList>
            <person name="Brown C.T."/>
            <person name="Hug L.A."/>
            <person name="Thomas B.C."/>
            <person name="Sharon I."/>
            <person name="Castelle C.J."/>
            <person name="Singh A."/>
            <person name="Wilkins M.J."/>
            <person name="Williams K.H."/>
            <person name="Banfield J.F."/>
        </authorList>
    </citation>
    <scope>NUCLEOTIDE SEQUENCE [LARGE SCALE GENOMIC DNA]</scope>
</reference>
<evidence type="ECO:0000313" key="1">
    <source>
        <dbReference type="EMBL" id="KKU43915.1"/>
    </source>
</evidence>
<comment type="caution">
    <text evidence="1">The sequence shown here is derived from an EMBL/GenBank/DDBJ whole genome shotgun (WGS) entry which is preliminary data.</text>
</comment>
<evidence type="ECO:0000313" key="2">
    <source>
        <dbReference type="Proteomes" id="UP000034487"/>
    </source>
</evidence>
<dbReference type="EMBL" id="LCMV01000014">
    <property type="protein sequence ID" value="KKU43915.1"/>
    <property type="molecule type" value="Genomic_DNA"/>
</dbReference>
<sequence length="192" mass="21067">MKKRAFSVLELIVVIFIVSLFGGIVSSTIIKSYSNNKLVETQSIVQTELNLAIDRLSRVLRSSTLILEATETSFKIRGYPNAADNAPSEIYFYLAGTAMKYSVIPPTGQAPNYTYNQVDAKIYTLVAKTTNAVNNPAFRYYGESSALLNFPVSIGSIKIVEPTLSAVDSGNILKSPIIVTTKITLRNFKTNL</sequence>
<dbReference type="SUPFAM" id="SSF54523">
    <property type="entry name" value="Pili subunits"/>
    <property type="match status" value="1"/>
</dbReference>
<evidence type="ECO:0008006" key="3">
    <source>
        <dbReference type="Google" id="ProtNLM"/>
    </source>
</evidence>
<proteinExistence type="predicted"/>
<gene>
    <name evidence="1" type="ORF">UX60_C0014G0014</name>
</gene>
<dbReference type="InterPro" id="IPR045584">
    <property type="entry name" value="Pilin-like"/>
</dbReference>
<protein>
    <recommendedName>
        <fullName evidence="3">Prepilin-type N-terminal cleavage/methylation domain-containing protein</fullName>
    </recommendedName>
</protein>
<accession>A0A0G1TEP3</accession>